<dbReference type="NCBIfam" id="NF000832">
    <property type="entry name" value="PRK00070.3-2"/>
    <property type="match status" value="1"/>
</dbReference>
<evidence type="ECO:0000256" key="2">
    <source>
        <dbReference type="ARBA" id="ARBA00022679"/>
    </source>
</evidence>
<dbReference type="GO" id="GO:0000287">
    <property type="term" value="F:magnesium ion binding"/>
    <property type="evidence" value="ECO:0007669"/>
    <property type="project" value="UniProtKB-UniRule"/>
</dbReference>
<comment type="catalytic activity">
    <reaction evidence="8">
        <text>apo-[ACP] + CoA = holo-[ACP] + adenosine 3',5'-bisphosphate + H(+)</text>
        <dbReference type="Rhea" id="RHEA:12068"/>
        <dbReference type="Rhea" id="RHEA-COMP:9685"/>
        <dbReference type="Rhea" id="RHEA-COMP:9690"/>
        <dbReference type="ChEBI" id="CHEBI:15378"/>
        <dbReference type="ChEBI" id="CHEBI:29999"/>
        <dbReference type="ChEBI" id="CHEBI:57287"/>
        <dbReference type="ChEBI" id="CHEBI:58343"/>
        <dbReference type="ChEBI" id="CHEBI:64479"/>
        <dbReference type="EC" id="2.7.8.7"/>
    </reaction>
</comment>
<dbReference type="AlphaFoldDB" id="A0A2U2RPS0"/>
<keyword evidence="4 8" id="KW-0276">Fatty acid metabolism</keyword>
<accession>A0A2U2RPS0</accession>
<evidence type="ECO:0000256" key="7">
    <source>
        <dbReference type="ARBA" id="ARBA00023160"/>
    </source>
</evidence>
<evidence type="ECO:0000256" key="4">
    <source>
        <dbReference type="ARBA" id="ARBA00022832"/>
    </source>
</evidence>
<comment type="cofactor">
    <cofactor evidence="8">
        <name>Mg(2+)</name>
        <dbReference type="ChEBI" id="CHEBI:18420"/>
    </cofactor>
</comment>
<dbReference type="InterPro" id="IPR002582">
    <property type="entry name" value="ACPS"/>
</dbReference>
<keyword evidence="7 8" id="KW-0275">Fatty acid biosynthesis</keyword>
<dbReference type="GO" id="GO:0005737">
    <property type="term" value="C:cytoplasm"/>
    <property type="evidence" value="ECO:0007669"/>
    <property type="project" value="UniProtKB-SubCell"/>
</dbReference>
<feature type="binding site" evidence="8">
    <location>
        <position position="69"/>
    </location>
    <ligand>
        <name>Mg(2+)</name>
        <dbReference type="ChEBI" id="CHEBI:18420"/>
    </ligand>
</feature>
<comment type="similarity">
    <text evidence="8">Belongs to the P-Pant transferase superfamily. AcpS family.</text>
</comment>
<reference evidence="10 11" key="1">
    <citation type="submission" date="2018-05" db="EMBL/GenBank/DDBJ databases">
        <title>Brachybacterium sp. M1HQ-2T, whole genome shotgun sequence.</title>
        <authorList>
            <person name="Tuo L."/>
        </authorList>
    </citation>
    <scope>NUCLEOTIDE SEQUENCE [LARGE SCALE GENOMIC DNA]</scope>
    <source>
        <strain evidence="10 11">M1HQ-2</strain>
    </source>
</reference>
<comment type="caution">
    <text evidence="10">The sequence shown here is derived from an EMBL/GenBank/DDBJ whole genome shotgun (WGS) entry which is preliminary data.</text>
</comment>
<dbReference type="HAMAP" id="MF_00101">
    <property type="entry name" value="AcpS"/>
    <property type="match status" value="1"/>
</dbReference>
<name>A0A2U2RPS0_9MICO</name>
<keyword evidence="5 8" id="KW-0460">Magnesium</keyword>
<keyword evidence="2 8" id="KW-0808">Transferase</keyword>
<keyword evidence="8" id="KW-0963">Cytoplasm</keyword>
<comment type="function">
    <text evidence="8">Transfers the 4'-phosphopantetheine moiety from coenzyme A to a Ser of acyl-carrier-protein.</text>
</comment>
<dbReference type="Gene3D" id="3.90.470.20">
    <property type="entry name" value="4'-phosphopantetheinyl transferase domain"/>
    <property type="match status" value="1"/>
</dbReference>
<protein>
    <recommendedName>
        <fullName evidence="8">Holo-[acyl-carrier-protein] synthase</fullName>
        <shortName evidence="8">Holo-ACP synthase</shortName>
        <ecNumber evidence="8">2.7.8.7</ecNumber>
    </recommendedName>
    <alternativeName>
        <fullName evidence="8">4'-phosphopantetheinyl transferase AcpS</fullName>
    </alternativeName>
</protein>
<feature type="binding site" evidence="8">
    <location>
        <position position="27"/>
    </location>
    <ligand>
        <name>Mg(2+)</name>
        <dbReference type="ChEBI" id="CHEBI:18420"/>
    </ligand>
</feature>
<dbReference type="RefSeq" id="WP_109274726.1">
    <property type="nucleotide sequence ID" value="NZ_QFKX01000001.1"/>
</dbReference>
<dbReference type="NCBIfam" id="TIGR00516">
    <property type="entry name" value="acpS"/>
    <property type="match status" value="1"/>
</dbReference>
<keyword evidence="11" id="KW-1185">Reference proteome</keyword>
<evidence type="ECO:0000313" key="10">
    <source>
        <dbReference type="EMBL" id="PWH07841.1"/>
    </source>
</evidence>
<dbReference type="InterPro" id="IPR004568">
    <property type="entry name" value="Ppantetheine-prot_Trfase_dom"/>
</dbReference>
<comment type="subcellular location">
    <subcellularLocation>
        <location evidence="8">Cytoplasm</location>
    </subcellularLocation>
</comment>
<sequence>MSEPDLASTPRAFAPREDGTVVGVGVDVVGIERLEALIARTPALLDRLLTPGERLLSPASRAARVAAKEAVGKALGAPGDYSWQDVTVERTEAGRPYLVLGGATLAAALRQQVAHLHLSLSHDADVATAVVVAERDPAARAGEGAA</sequence>
<evidence type="ECO:0000256" key="3">
    <source>
        <dbReference type="ARBA" id="ARBA00022723"/>
    </source>
</evidence>
<dbReference type="SUPFAM" id="SSF56214">
    <property type="entry name" value="4'-phosphopantetheinyl transferase"/>
    <property type="match status" value="1"/>
</dbReference>
<organism evidence="10 11">
    <name type="scientific">Brachybacterium endophyticum</name>
    <dbReference type="NCBI Taxonomy" id="2182385"/>
    <lineage>
        <taxon>Bacteria</taxon>
        <taxon>Bacillati</taxon>
        <taxon>Actinomycetota</taxon>
        <taxon>Actinomycetes</taxon>
        <taxon>Micrococcales</taxon>
        <taxon>Dermabacteraceae</taxon>
        <taxon>Brachybacterium</taxon>
    </lineage>
</organism>
<dbReference type="EC" id="2.7.8.7" evidence="8"/>
<feature type="domain" description="4'-phosphopantetheinyl transferase" evidence="9">
    <location>
        <begin position="23"/>
        <end position="128"/>
    </location>
</feature>
<evidence type="ECO:0000256" key="6">
    <source>
        <dbReference type="ARBA" id="ARBA00023098"/>
    </source>
</evidence>
<dbReference type="InterPro" id="IPR037143">
    <property type="entry name" value="4-PPantetheinyl_Trfase_dom_sf"/>
</dbReference>
<evidence type="ECO:0000256" key="1">
    <source>
        <dbReference type="ARBA" id="ARBA00022516"/>
    </source>
</evidence>
<dbReference type="NCBIfam" id="TIGR00556">
    <property type="entry name" value="pantethn_trn"/>
    <property type="match status" value="1"/>
</dbReference>
<evidence type="ECO:0000256" key="5">
    <source>
        <dbReference type="ARBA" id="ARBA00022842"/>
    </source>
</evidence>
<dbReference type="GO" id="GO:0006633">
    <property type="term" value="P:fatty acid biosynthetic process"/>
    <property type="evidence" value="ECO:0007669"/>
    <property type="project" value="UniProtKB-UniRule"/>
</dbReference>
<dbReference type="GO" id="GO:0008897">
    <property type="term" value="F:holo-[acyl-carrier-protein] synthase activity"/>
    <property type="evidence" value="ECO:0007669"/>
    <property type="project" value="UniProtKB-UniRule"/>
</dbReference>
<keyword evidence="6 8" id="KW-0443">Lipid metabolism</keyword>
<evidence type="ECO:0000256" key="8">
    <source>
        <dbReference type="HAMAP-Rule" id="MF_00101"/>
    </source>
</evidence>
<dbReference type="InterPro" id="IPR008278">
    <property type="entry name" value="4-PPantetheinyl_Trfase_dom"/>
</dbReference>
<dbReference type="Pfam" id="PF01648">
    <property type="entry name" value="ACPS"/>
    <property type="match status" value="1"/>
</dbReference>
<evidence type="ECO:0000259" key="9">
    <source>
        <dbReference type="Pfam" id="PF01648"/>
    </source>
</evidence>
<gene>
    <name evidence="8" type="primary">acpS</name>
    <name evidence="10" type="ORF">DEO23_04335</name>
</gene>
<keyword evidence="1 8" id="KW-0444">Lipid biosynthesis</keyword>
<proteinExistence type="inferred from homology"/>
<keyword evidence="3 8" id="KW-0479">Metal-binding</keyword>
<dbReference type="Proteomes" id="UP000245590">
    <property type="component" value="Unassembled WGS sequence"/>
</dbReference>
<evidence type="ECO:0000313" key="11">
    <source>
        <dbReference type="Proteomes" id="UP000245590"/>
    </source>
</evidence>
<dbReference type="EMBL" id="QFKX01000001">
    <property type="protein sequence ID" value="PWH07841.1"/>
    <property type="molecule type" value="Genomic_DNA"/>
</dbReference>